<sequence length="89" mass="9397">PDVRDPLSHALDEALAACADAAHRGLARTSPGLRERIARAGKDLEANGLRTAAETVNALAAALTADDPHRAVRAWATAHIRLLTTAELR</sequence>
<dbReference type="Proteomes" id="UP000475532">
    <property type="component" value="Unassembled WGS sequence"/>
</dbReference>
<evidence type="ECO:0000313" key="1">
    <source>
        <dbReference type="EMBL" id="NEA27035.1"/>
    </source>
</evidence>
<gene>
    <name evidence="1" type="ORF">G3I70_31725</name>
</gene>
<protein>
    <submittedName>
        <fullName evidence="1">Uncharacterized protein</fullName>
    </submittedName>
</protein>
<feature type="non-terminal residue" evidence="1">
    <location>
        <position position="1"/>
    </location>
</feature>
<dbReference type="AlphaFoldDB" id="A0A6L9QNK7"/>
<accession>A0A6L9QNK7</accession>
<evidence type="ECO:0000313" key="2">
    <source>
        <dbReference type="Proteomes" id="UP000475532"/>
    </source>
</evidence>
<dbReference type="EMBL" id="JAAGLI010000859">
    <property type="protein sequence ID" value="NEA27035.1"/>
    <property type="molecule type" value="Genomic_DNA"/>
</dbReference>
<reference evidence="1 2" key="1">
    <citation type="submission" date="2020-01" db="EMBL/GenBank/DDBJ databases">
        <title>Insect and environment-associated Actinomycetes.</title>
        <authorList>
            <person name="Currrie C."/>
            <person name="Chevrette M."/>
            <person name="Carlson C."/>
            <person name="Stubbendieck R."/>
            <person name="Wendt-Pienkowski E."/>
        </authorList>
    </citation>
    <scope>NUCLEOTIDE SEQUENCE [LARGE SCALE GENOMIC DNA]</scope>
    <source>
        <strain evidence="1 2">SID10258</strain>
    </source>
</reference>
<dbReference type="RefSeq" id="WP_203597160.1">
    <property type="nucleotide sequence ID" value="NZ_JAAGLI010000859.1"/>
</dbReference>
<organism evidence="1 2">
    <name type="scientific">Actinomadura bangladeshensis</name>
    <dbReference type="NCBI Taxonomy" id="453573"/>
    <lineage>
        <taxon>Bacteria</taxon>
        <taxon>Bacillati</taxon>
        <taxon>Actinomycetota</taxon>
        <taxon>Actinomycetes</taxon>
        <taxon>Streptosporangiales</taxon>
        <taxon>Thermomonosporaceae</taxon>
        <taxon>Actinomadura</taxon>
    </lineage>
</organism>
<comment type="caution">
    <text evidence="1">The sequence shown here is derived from an EMBL/GenBank/DDBJ whole genome shotgun (WGS) entry which is preliminary data.</text>
</comment>
<proteinExistence type="predicted"/>
<name>A0A6L9QNK7_9ACTN</name>